<dbReference type="EMBL" id="JBBJCI010000227">
    <property type="protein sequence ID" value="KAK7238909.1"/>
    <property type="molecule type" value="Genomic_DNA"/>
</dbReference>
<accession>A0ABR1FUE9</accession>
<comment type="similarity">
    <text evidence="2">Belongs to the NAD(P)-dependent epimerase/dehydratase family. Dihydroflavonol-4-reductase subfamily.</text>
</comment>
<dbReference type="Pfam" id="PF01370">
    <property type="entry name" value="Epimerase"/>
    <property type="match status" value="1"/>
</dbReference>
<comment type="caution">
    <text evidence="5">The sequence shown here is derived from an EMBL/GenBank/DDBJ whole genome shotgun (WGS) entry which is preliminary data.</text>
</comment>
<dbReference type="InterPro" id="IPR050425">
    <property type="entry name" value="NAD(P)_dehydrat-like"/>
</dbReference>
<dbReference type="PANTHER" id="PTHR10366:SF564">
    <property type="entry name" value="STEROL-4-ALPHA-CARBOXYLATE 3-DEHYDROGENASE, DECARBOXYLATING"/>
    <property type="match status" value="1"/>
</dbReference>
<organism evidence="5 6">
    <name type="scientific">Aureococcus anophagefferens</name>
    <name type="common">Harmful bloom alga</name>
    <dbReference type="NCBI Taxonomy" id="44056"/>
    <lineage>
        <taxon>Eukaryota</taxon>
        <taxon>Sar</taxon>
        <taxon>Stramenopiles</taxon>
        <taxon>Ochrophyta</taxon>
        <taxon>Pelagophyceae</taxon>
        <taxon>Pelagomonadales</taxon>
        <taxon>Pelagomonadaceae</taxon>
        <taxon>Aureococcus</taxon>
    </lineage>
</organism>
<dbReference type="Pfam" id="PF00561">
    <property type="entry name" value="Abhydrolase_1"/>
    <property type="match status" value="1"/>
</dbReference>
<evidence type="ECO:0000256" key="2">
    <source>
        <dbReference type="ARBA" id="ARBA00023445"/>
    </source>
</evidence>
<dbReference type="SUPFAM" id="SSF53474">
    <property type="entry name" value="alpha/beta-Hydrolases"/>
    <property type="match status" value="1"/>
</dbReference>
<dbReference type="GO" id="GO:0016787">
    <property type="term" value="F:hydrolase activity"/>
    <property type="evidence" value="ECO:0007669"/>
    <property type="project" value="UniProtKB-KW"/>
</dbReference>
<dbReference type="PANTHER" id="PTHR10366">
    <property type="entry name" value="NAD DEPENDENT EPIMERASE/DEHYDRATASE"/>
    <property type="match status" value="1"/>
</dbReference>
<sequence>MCALRIAVTGTAGRLGGSIARACRAAGQEVAATLDRAPGADVSHVADLSADGRHTWASAFEGVDVVIHAAALPGPAREPPPTVDASLGAALEAAGVIGLEDAAPSELFGANVASTLNVLDAAARAGVRRVVLSSSAFAMGWSHDARAFSPARLPLRDGDAPRPRESYGLSKEVGDAVGAAYARACGLEVASLRFTNVVKRDAFRSLPWAYDARAPLVMWAWAHEDDVVDAHVAAAAADAARLFAESDEATYAAFLVCAPSTRYAESTADLLAAHFAPAAPPRFEGPATAPGPARRADVGGLPLDGGGALPGGATLAYRVYGDRSGPRVAVHPSSFGAVHAELAYNVPLLLEHADAVLVANMLGNGVSSSPSTCAAYPPVVTVDDQARALRRACDAAFGPGRTVDVAYGYSMGAMQALALARGGGVAAVVAVCGAAGCSDYNRVFLDALDAALEGGDRSAALRAFALVYAGWGVSYDFYAERAWARLGFEDLDDFLERSYVAGFATDDPDDLRAMLACWRAAAERPPGLEAIEARCLFLPCDTDAPPGAYFRADEIERREVAAIPGATLRPIRSPFGHRAGDPWRDGMDAERAFIRAEVGAFLGNSSL</sequence>
<feature type="domain" description="NAD-dependent epimerase/dehydratase" evidence="4">
    <location>
        <begin position="94"/>
        <end position="237"/>
    </location>
</feature>
<proteinExistence type="inferred from homology"/>
<protein>
    <submittedName>
        <fullName evidence="5">Alpha/beta hydrolase</fullName>
    </submittedName>
</protein>
<dbReference type="Gene3D" id="3.40.50.1820">
    <property type="entry name" value="alpha/beta hydrolase"/>
    <property type="match status" value="1"/>
</dbReference>
<gene>
    <name evidence="5" type="ORF">SO694_00026151</name>
</gene>
<evidence type="ECO:0000259" key="4">
    <source>
        <dbReference type="Pfam" id="PF01370"/>
    </source>
</evidence>
<name>A0ABR1FUE9_AURAN</name>
<reference evidence="5 6" key="1">
    <citation type="submission" date="2024-03" db="EMBL/GenBank/DDBJ databases">
        <title>Aureococcus anophagefferens CCMP1851 and Kratosvirus quantuckense: Draft genome of a second virus-susceptible host strain in the model system.</title>
        <authorList>
            <person name="Chase E."/>
            <person name="Truchon A.R."/>
            <person name="Schepens W."/>
            <person name="Wilhelm S.W."/>
        </authorList>
    </citation>
    <scope>NUCLEOTIDE SEQUENCE [LARGE SCALE GENOMIC DNA]</scope>
    <source>
        <strain evidence="5 6">CCMP1851</strain>
    </source>
</reference>
<dbReference type="InterPro" id="IPR029058">
    <property type="entry name" value="AB_hydrolase_fold"/>
</dbReference>
<keyword evidence="5" id="KW-0378">Hydrolase</keyword>
<dbReference type="SUPFAM" id="SSF51735">
    <property type="entry name" value="NAD(P)-binding Rossmann-fold domains"/>
    <property type="match status" value="1"/>
</dbReference>
<keyword evidence="1" id="KW-0560">Oxidoreductase</keyword>
<evidence type="ECO:0000313" key="6">
    <source>
        <dbReference type="Proteomes" id="UP001363151"/>
    </source>
</evidence>
<keyword evidence="6" id="KW-1185">Reference proteome</keyword>
<evidence type="ECO:0000259" key="3">
    <source>
        <dbReference type="Pfam" id="PF00561"/>
    </source>
</evidence>
<dbReference type="InterPro" id="IPR001509">
    <property type="entry name" value="Epimerase_deHydtase"/>
</dbReference>
<evidence type="ECO:0000256" key="1">
    <source>
        <dbReference type="ARBA" id="ARBA00023002"/>
    </source>
</evidence>
<dbReference type="Proteomes" id="UP001363151">
    <property type="component" value="Unassembled WGS sequence"/>
</dbReference>
<dbReference type="InterPro" id="IPR000073">
    <property type="entry name" value="AB_hydrolase_1"/>
</dbReference>
<dbReference type="InterPro" id="IPR036291">
    <property type="entry name" value="NAD(P)-bd_dom_sf"/>
</dbReference>
<dbReference type="Gene3D" id="3.40.50.720">
    <property type="entry name" value="NAD(P)-binding Rossmann-like Domain"/>
    <property type="match status" value="1"/>
</dbReference>
<feature type="domain" description="AB hydrolase-1" evidence="3">
    <location>
        <begin position="346"/>
        <end position="439"/>
    </location>
</feature>
<evidence type="ECO:0000313" key="5">
    <source>
        <dbReference type="EMBL" id="KAK7238909.1"/>
    </source>
</evidence>